<evidence type="ECO:0000256" key="1">
    <source>
        <dbReference type="HAMAP-Rule" id="MF_00386"/>
    </source>
</evidence>
<dbReference type="NCBIfam" id="TIGR00278">
    <property type="entry name" value="membrane protein insertion efficiency factor YidD"/>
    <property type="match status" value="1"/>
</dbReference>
<comment type="similarity">
    <text evidence="1">Belongs to the UPF0161 family.</text>
</comment>
<organism evidence="2 3">
    <name type="scientific">Neisseria chenwenguii</name>
    <dbReference type="NCBI Taxonomy" id="1853278"/>
    <lineage>
        <taxon>Bacteria</taxon>
        <taxon>Pseudomonadati</taxon>
        <taxon>Pseudomonadota</taxon>
        <taxon>Betaproteobacteria</taxon>
        <taxon>Neisseriales</taxon>
        <taxon>Neisseriaceae</taxon>
        <taxon>Neisseria</taxon>
    </lineage>
</organism>
<keyword evidence="1" id="KW-0472">Membrane</keyword>
<comment type="function">
    <text evidence="1">Could be involved in insertion of integral membrane proteins into the membrane.</text>
</comment>
<evidence type="ECO:0000313" key="2">
    <source>
        <dbReference type="EMBL" id="ASK27041.1"/>
    </source>
</evidence>
<dbReference type="AlphaFoldDB" id="A0A220S0P1"/>
<proteinExistence type="inferred from homology"/>
<dbReference type="Pfam" id="PF01809">
    <property type="entry name" value="YidD"/>
    <property type="match status" value="1"/>
</dbReference>
<gene>
    <name evidence="2" type="ORF">BG910_04145</name>
</gene>
<name>A0A220S0P1_9NEIS</name>
<dbReference type="Proteomes" id="UP000198238">
    <property type="component" value="Chromosome"/>
</dbReference>
<dbReference type="InterPro" id="IPR002696">
    <property type="entry name" value="Membr_insert_effic_factor_YidD"/>
</dbReference>
<evidence type="ECO:0000313" key="3">
    <source>
        <dbReference type="Proteomes" id="UP000198238"/>
    </source>
</evidence>
<reference evidence="2 3" key="1">
    <citation type="submission" date="2017-06" db="EMBL/GenBank/DDBJ databases">
        <title>Neisseria chenwenguii sp. nov., isolated from the intestinal contents of Tibetan Plateau Pika in Yushu, Qinghai Province, China.</title>
        <authorList>
            <person name="Zhang G."/>
        </authorList>
    </citation>
    <scope>NUCLEOTIDE SEQUENCE [LARGE SCALE GENOMIC DNA]</scope>
    <source>
        <strain evidence="2 3">10023</strain>
    </source>
</reference>
<keyword evidence="3" id="KW-1185">Reference proteome</keyword>
<dbReference type="PANTHER" id="PTHR33383:SF1">
    <property type="entry name" value="MEMBRANE PROTEIN INSERTION EFFICIENCY FACTOR-RELATED"/>
    <property type="match status" value="1"/>
</dbReference>
<comment type="subcellular location">
    <subcellularLocation>
        <location evidence="1">Cell membrane</location>
        <topology evidence="1">Peripheral membrane protein</topology>
        <orientation evidence="1">Cytoplasmic side</orientation>
    </subcellularLocation>
</comment>
<dbReference type="RefSeq" id="WP_089035759.1">
    <property type="nucleotide sequence ID" value="NZ_CP022278.1"/>
</dbReference>
<dbReference type="PANTHER" id="PTHR33383">
    <property type="entry name" value="MEMBRANE PROTEIN INSERTION EFFICIENCY FACTOR-RELATED"/>
    <property type="match status" value="1"/>
</dbReference>
<dbReference type="SMART" id="SM01234">
    <property type="entry name" value="Haemolytic"/>
    <property type="match status" value="1"/>
</dbReference>
<dbReference type="GO" id="GO:0005886">
    <property type="term" value="C:plasma membrane"/>
    <property type="evidence" value="ECO:0007669"/>
    <property type="project" value="UniProtKB-SubCell"/>
</dbReference>
<sequence>MADLPAKLLLALIKFYQYAVSPLIPPRCRFTPTCSQYALEAVRKYGALKGGWLAFKRICRCHPLGGCGHDPVP</sequence>
<accession>A0A220S0P1</accession>
<keyword evidence="1" id="KW-1003">Cell membrane</keyword>
<dbReference type="KEGG" id="nei:BG910_04145"/>
<dbReference type="HAMAP" id="MF_00386">
    <property type="entry name" value="UPF0161_YidD"/>
    <property type="match status" value="1"/>
</dbReference>
<dbReference type="EMBL" id="CP022278">
    <property type="protein sequence ID" value="ASK27041.1"/>
    <property type="molecule type" value="Genomic_DNA"/>
</dbReference>
<protein>
    <recommendedName>
        <fullName evidence="1">Putative membrane protein insertion efficiency factor</fullName>
    </recommendedName>
</protein>